<reference evidence="1 2" key="1">
    <citation type="submission" date="2022-06" db="EMBL/GenBank/DDBJ databases">
        <title>Isolation of gut microbiota from human fecal samples.</title>
        <authorList>
            <person name="Pamer E.G."/>
            <person name="Barat B."/>
            <person name="Waligurski E."/>
            <person name="Medina S."/>
            <person name="Paddock L."/>
            <person name="Mostad J."/>
        </authorList>
    </citation>
    <scope>NUCLEOTIDE SEQUENCE [LARGE SCALE GENOMIC DNA]</scope>
    <source>
        <strain evidence="1 2">DFI.9.73</strain>
    </source>
</reference>
<accession>A0ABT1RW47</accession>
<organism evidence="1 2">
    <name type="scientific">Neglectibacter timonensis</name>
    <dbReference type="NCBI Taxonomy" id="1776382"/>
    <lineage>
        <taxon>Bacteria</taxon>
        <taxon>Bacillati</taxon>
        <taxon>Bacillota</taxon>
        <taxon>Clostridia</taxon>
        <taxon>Eubacteriales</taxon>
        <taxon>Oscillospiraceae</taxon>
        <taxon>Neglectibacter</taxon>
    </lineage>
</organism>
<dbReference type="Proteomes" id="UP001524473">
    <property type="component" value="Unassembled WGS sequence"/>
</dbReference>
<name>A0ABT1RW47_9FIRM</name>
<proteinExistence type="predicted"/>
<evidence type="ECO:0000313" key="1">
    <source>
        <dbReference type="EMBL" id="MCQ4838900.1"/>
    </source>
</evidence>
<dbReference type="RefSeq" id="WP_066859821.1">
    <property type="nucleotide sequence ID" value="NZ_CAJKKG010000102.1"/>
</dbReference>
<comment type="caution">
    <text evidence="1">The sequence shown here is derived from an EMBL/GenBank/DDBJ whole genome shotgun (WGS) entry which is preliminary data.</text>
</comment>
<sequence>MPRKAGKNKRAGIFSVAFCTAETKKQKKHTKRPAAGKGCGPKPAEVFSPIGNSTQVYHRRKKKTIKIPKYLRKYGGRQCLSKFSGKKGEKLCVICGFAL</sequence>
<protein>
    <submittedName>
        <fullName evidence="1">Uncharacterized protein</fullName>
    </submittedName>
</protein>
<keyword evidence="2" id="KW-1185">Reference proteome</keyword>
<evidence type="ECO:0000313" key="2">
    <source>
        <dbReference type="Proteomes" id="UP001524473"/>
    </source>
</evidence>
<dbReference type="EMBL" id="JANFZH010000005">
    <property type="protein sequence ID" value="MCQ4838900.1"/>
    <property type="molecule type" value="Genomic_DNA"/>
</dbReference>
<gene>
    <name evidence="1" type="ORF">NE695_03095</name>
</gene>